<name>A0A6V7U0Z5_MELEN</name>
<sequence>MLFCIIFCHSFIAYSGYQIILQSLKQIKLFVPHMNVLGVGK</sequence>
<gene>
    <name evidence="1" type="ORF">MENT_LOCUS6992</name>
</gene>
<comment type="caution">
    <text evidence="1">The sequence shown here is derived from an EMBL/GenBank/DDBJ whole genome shotgun (WGS) entry which is preliminary data.</text>
</comment>
<evidence type="ECO:0000313" key="1">
    <source>
        <dbReference type="EMBL" id="CAD2141754.1"/>
    </source>
</evidence>
<dbReference type="EMBL" id="CAJEWN010000027">
    <property type="protein sequence ID" value="CAD2141754.1"/>
    <property type="molecule type" value="Genomic_DNA"/>
</dbReference>
<reference evidence="1 2" key="1">
    <citation type="submission" date="2020-08" db="EMBL/GenBank/DDBJ databases">
        <authorList>
            <person name="Koutsovoulos G."/>
            <person name="Danchin GJ E."/>
        </authorList>
    </citation>
    <scope>NUCLEOTIDE SEQUENCE [LARGE SCALE GENOMIC DNA]</scope>
</reference>
<accession>A0A6V7U0Z5</accession>
<organism evidence="1 2">
    <name type="scientific">Meloidogyne enterolobii</name>
    <name type="common">Root-knot nematode worm</name>
    <name type="synonym">Meloidogyne mayaguensis</name>
    <dbReference type="NCBI Taxonomy" id="390850"/>
    <lineage>
        <taxon>Eukaryota</taxon>
        <taxon>Metazoa</taxon>
        <taxon>Ecdysozoa</taxon>
        <taxon>Nematoda</taxon>
        <taxon>Chromadorea</taxon>
        <taxon>Rhabditida</taxon>
        <taxon>Tylenchina</taxon>
        <taxon>Tylenchomorpha</taxon>
        <taxon>Tylenchoidea</taxon>
        <taxon>Meloidogynidae</taxon>
        <taxon>Meloidogyninae</taxon>
        <taxon>Meloidogyne</taxon>
    </lineage>
</organism>
<proteinExistence type="predicted"/>
<protein>
    <submittedName>
        <fullName evidence="1">Uncharacterized protein</fullName>
    </submittedName>
</protein>
<evidence type="ECO:0000313" key="2">
    <source>
        <dbReference type="Proteomes" id="UP000580250"/>
    </source>
</evidence>
<dbReference type="Proteomes" id="UP000580250">
    <property type="component" value="Unassembled WGS sequence"/>
</dbReference>
<dbReference type="AlphaFoldDB" id="A0A6V7U0Z5"/>